<dbReference type="RefSeq" id="WP_077589375.1">
    <property type="nucleotide sequence ID" value="NZ_CP019640.1"/>
</dbReference>
<sequence length="244" mass="27796">MTTTHWLTLAFTIGFIIIHFSSKFLKLSASNPRSPILSFAGGATIAYTFIYLIPELSHYLQVLKEVISSGSWLTFFEDYTYFLALIGLLIYHGLDTVTKSQHQSSDSEPSFGFFMVHVSSFFFYNMTIGYLLVTEQFSNYWAMTVYFLALAFHFMATDHTLQELHEEDYDKYGRWFLVAAVFSGWLIGVIFQLPEYVAAIAISFLAGGLLLNTFKEEIHESKSSNFWAFTAGALLISLLHMVVH</sequence>
<gene>
    <name evidence="2" type="ORF">B0X71_10595</name>
</gene>
<feature type="transmembrane region" description="Helical" evidence="1">
    <location>
        <begin position="6"/>
        <end position="24"/>
    </location>
</feature>
<evidence type="ECO:0000256" key="1">
    <source>
        <dbReference type="SAM" id="Phobius"/>
    </source>
</evidence>
<evidence type="ECO:0000313" key="2">
    <source>
        <dbReference type="EMBL" id="AQQ53477.1"/>
    </source>
</evidence>
<keyword evidence="1" id="KW-1133">Transmembrane helix</keyword>
<keyword evidence="1" id="KW-0472">Membrane</keyword>
<keyword evidence="3" id="KW-1185">Reference proteome</keyword>
<dbReference type="OrthoDB" id="21325at2"/>
<feature type="transmembrane region" description="Helical" evidence="1">
    <location>
        <begin position="172"/>
        <end position="190"/>
    </location>
</feature>
<feature type="transmembrane region" description="Helical" evidence="1">
    <location>
        <begin position="79"/>
        <end position="98"/>
    </location>
</feature>
<reference evidence="2 3" key="1">
    <citation type="submission" date="2017-02" db="EMBL/GenBank/DDBJ databases">
        <title>The complete genomic sequence of a novel cold adapted crude oil-degrading bacterium Planococcus qaidamina Y42.</title>
        <authorList>
            <person name="Yang R."/>
        </authorList>
    </citation>
    <scope>NUCLEOTIDE SEQUENCE [LARGE SCALE GENOMIC DNA]</scope>
    <source>
        <strain evidence="2 3">Y42</strain>
    </source>
</reference>
<feature type="transmembrane region" description="Helical" evidence="1">
    <location>
        <begin position="196"/>
        <end position="214"/>
    </location>
</feature>
<keyword evidence="1" id="KW-0812">Transmembrane</keyword>
<proteinExistence type="predicted"/>
<feature type="transmembrane region" description="Helical" evidence="1">
    <location>
        <begin position="110"/>
        <end position="133"/>
    </location>
</feature>
<evidence type="ECO:0008006" key="4">
    <source>
        <dbReference type="Google" id="ProtNLM"/>
    </source>
</evidence>
<dbReference type="KEGG" id="pmar:B0X71_10595"/>
<dbReference type="AlphaFoldDB" id="A0A1Q2L091"/>
<feature type="transmembrane region" description="Helical" evidence="1">
    <location>
        <begin position="36"/>
        <end position="54"/>
    </location>
</feature>
<evidence type="ECO:0000313" key="3">
    <source>
        <dbReference type="Proteomes" id="UP000188184"/>
    </source>
</evidence>
<dbReference type="EMBL" id="CP019640">
    <property type="protein sequence ID" value="AQQ53477.1"/>
    <property type="molecule type" value="Genomic_DNA"/>
</dbReference>
<organism evidence="2 3">
    <name type="scientific">Planococcus lenghuensis</name>
    <dbReference type="NCBI Taxonomy" id="2213202"/>
    <lineage>
        <taxon>Bacteria</taxon>
        <taxon>Bacillati</taxon>
        <taxon>Bacillota</taxon>
        <taxon>Bacilli</taxon>
        <taxon>Bacillales</taxon>
        <taxon>Caryophanaceae</taxon>
        <taxon>Planococcus</taxon>
    </lineage>
</organism>
<feature type="transmembrane region" description="Helical" evidence="1">
    <location>
        <begin position="139"/>
        <end position="160"/>
    </location>
</feature>
<name>A0A1Q2L091_9BACL</name>
<protein>
    <recommendedName>
        <fullName evidence="4">ZIP Zinc transporter</fullName>
    </recommendedName>
</protein>
<dbReference type="Proteomes" id="UP000188184">
    <property type="component" value="Chromosome"/>
</dbReference>
<feature type="transmembrane region" description="Helical" evidence="1">
    <location>
        <begin position="226"/>
        <end position="243"/>
    </location>
</feature>
<accession>A0A1Q2L091</accession>